<comment type="caution">
    <text evidence="4">The sequence shown here is derived from an EMBL/GenBank/DDBJ whole genome shotgun (WGS) entry which is preliminary data.</text>
</comment>
<gene>
    <name evidence="4" type="ORF">FHS42_005328</name>
</gene>
<dbReference type="InterPro" id="IPR041694">
    <property type="entry name" value="ADH_N_2"/>
</dbReference>
<dbReference type="Gene3D" id="3.90.180.10">
    <property type="entry name" value="Medium-chain alcohol dehydrogenases, catalytic domain"/>
    <property type="match status" value="1"/>
</dbReference>
<dbReference type="AlphaFoldDB" id="A0A7W9QDJ3"/>
<dbReference type="EMBL" id="JACHJL010000015">
    <property type="protein sequence ID" value="MBB5938240.1"/>
    <property type="molecule type" value="Genomic_DNA"/>
</dbReference>
<dbReference type="InterPro" id="IPR011032">
    <property type="entry name" value="GroES-like_sf"/>
</dbReference>
<dbReference type="InterPro" id="IPR020843">
    <property type="entry name" value="ER"/>
</dbReference>
<feature type="region of interest" description="Disordered" evidence="2">
    <location>
        <begin position="1"/>
        <end position="26"/>
    </location>
</feature>
<evidence type="ECO:0000313" key="5">
    <source>
        <dbReference type="Proteomes" id="UP000588098"/>
    </source>
</evidence>
<dbReference type="SUPFAM" id="SSF51735">
    <property type="entry name" value="NAD(P)-binding Rossmann-fold domains"/>
    <property type="match status" value="1"/>
</dbReference>
<dbReference type="InterPro" id="IPR013149">
    <property type="entry name" value="ADH-like_C"/>
</dbReference>
<dbReference type="RefSeq" id="WP_184575840.1">
    <property type="nucleotide sequence ID" value="NZ_JACHJL010000015.1"/>
</dbReference>
<dbReference type="PANTHER" id="PTHR43205">
    <property type="entry name" value="PROSTAGLANDIN REDUCTASE"/>
    <property type="match status" value="1"/>
</dbReference>
<dbReference type="InterPro" id="IPR045010">
    <property type="entry name" value="MDR_fam"/>
</dbReference>
<organism evidence="4 5">
    <name type="scientific">Streptomyces zagrosensis</name>
    <dbReference type="NCBI Taxonomy" id="1042984"/>
    <lineage>
        <taxon>Bacteria</taxon>
        <taxon>Bacillati</taxon>
        <taxon>Actinomycetota</taxon>
        <taxon>Actinomycetes</taxon>
        <taxon>Kitasatosporales</taxon>
        <taxon>Streptomycetaceae</taxon>
        <taxon>Streptomyces</taxon>
    </lineage>
</organism>
<feature type="compositionally biased region" description="Low complexity" evidence="2">
    <location>
        <begin position="1"/>
        <end position="15"/>
    </location>
</feature>
<dbReference type="SUPFAM" id="SSF50129">
    <property type="entry name" value="GroES-like"/>
    <property type="match status" value="1"/>
</dbReference>
<dbReference type="GO" id="GO:0016628">
    <property type="term" value="F:oxidoreductase activity, acting on the CH-CH group of donors, NAD or NADP as acceptor"/>
    <property type="evidence" value="ECO:0007669"/>
    <property type="project" value="InterPro"/>
</dbReference>
<dbReference type="PANTHER" id="PTHR43205:SF7">
    <property type="entry name" value="PROSTAGLANDIN REDUCTASE 1"/>
    <property type="match status" value="1"/>
</dbReference>
<dbReference type="InterPro" id="IPR036291">
    <property type="entry name" value="NAD(P)-bd_dom_sf"/>
</dbReference>
<evidence type="ECO:0000256" key="2">
    <source>
        <dbReference type="SAM" id="MobiDB-lite"/>
    </source>
</evidence>
<dbReference type="Gene3D" id="3.40.50.720">
    <property type="entry name" value="NAD(P)-binding Rossmann-like Domain"/>
    <property type="match status" value="1"/>
</dbReference>
<dbReference type="SMART" id="SM00829">
    <property type="entry name" value="PKS_ER"/>
    <property type="match status" value="1"/>
</dbReference>
<protein>
    <recommendedName>
        <fullName evidence="3">Enoyl reductase (ER) domain-containing protein</fullName>
    </recommendedName>
</protein>
<evidence type="ECO:0000259" key="3">
    <source>
        <dbReference type="SMART" id="SM00829"/>
    </source>
</evidence>
<keyword evidence="1" id="KW-0560">Oxidoreductase</keyword>
<name>A0A7W9QDJ3_9ACTN</name>
<keyword evidence="5" id="KW-1185">Reference proteome</keyword>
<dbReference type="Pfam" id="PF00107">
    <property type="entry name" value="ADH_zinc_N"/>
    <property type="match status" value="1"/>
</dbReference>
<dbReference type="Pfam" id="PF16884">
    <property type="entry name" value="ADH_N_2"/>
    <property type="match status" value="1"/>
</dbReference>
<feature type="domain" description="Enoyl reductase (ER)" evidence="3">
    <location>
        <begin position="28"/>
        <end position="346"/>
    </location>
</feature>
<sequence>MSADAAAGISAAPPSSHREVHLTTRPTSALSEDHFTVLEVPVPAPGPGQLLVRNRYMAIVAVMRTLMSGADLPMPAYELKQPLWGPVIGEVIAAPDVSGGGIGVGDLVEHYASWREYAVVDADSAKLLDLQALPDPVAHLSQALTAWAGVTCAGEVRQGDTVFVSGAAGGVGSMAGQIARLHGAGRVIGSTSSQRKADYLIGELGYDAAVIRGAGPIEDQLRELAPDGLDVVFDNVGGEQLQAALAVANRKARFAIVGALSGQLDGDGTKAFVEIDTLQLLARSIELRGITLLDHIAKVPEWTRQIGRAMAEGKLTFPHVRFTGLERAPGALVELIEGQHIGAVIVEL</sequence>
<reference evidence="4 5" key="1">
    <citation type="submission" date="2020-08" db="EMBL/GenBank/DDBJ databases">
        <title>Genomic Encyclopedia of Type Strains, Phase III (KMG-III): the genomes of soil and plant-associated and newly described type strains.</title>
        <authorList>
            <person name="Whitman W."/>
        </authorList>
    </citation>
    <scope>NUCLEOTIDE SEQUENCE [LARGE SCALE GENOMIC DNA]</scope>
    <source>
        <strain evidence="4 5">CECT 8305</strain>
    </source>
</reference>
<dbReference type="CDD" id="cd05288">
    <property type="entry name" value="PGDH"/>
    <property type="match status" value="1"/>
</dbReference>
<accession>A0A7W9QDJ3</accession>
<evidence type="ECO:0000256" key="1">
    <source>
        <dbReference type="ARBA" id="ARBA00023002"/>
    </source>
</evidence>
<evidence type="ECO:0000313" key="4">
    <source>
        <dbReference type="EMBL" id="MBB5938240.1"/>
    </source>
</evidence>
<dbReference type="Proteomes" id="UP000588098">
    <property type="component" value="Unassembled WGS sequence"/>
</dbReference>
<proteinExistence type="predicted"/>